<keyword evidence="1" id="KW-0812">Transmembrane</keyword>
<evidence type="ECO:0000313" key="3">
    <source>
        <dbReference type="Proteomes" id="UP000327030"/>
    </source>
</evidence>
<feature type="transmembrane region" description="Helical" evidence="1">
    <location>
        <begin position="117"/>
        <end position="135"/>
    </location>
</feature>
<feature type="transmembrane region" description="Helical" evidence="1">
    <location>
        <begin position="84"/>
        <end position="110"/>
    </location>
</feature>
<feature type="transmembrane region" description="Helical" evidence="1">
    <location>
        <begin position="141"/>
        <end position="165"/>
    </location>
</feature>
<feature type="transmembrane region" description="Helical" evidence="1">
    <location>
        <begin position="12"/>
        <end position="30"/>
    </location>
</feature>
<evidence type="ECO:0000313" key="2">
    <source>
        <dbReference type="EMBL" id="QFJ56397.1"/>
    </source>
</evidence>
<evidence type="ECO:0000256" key="1">
    <source>
        <dbReference type="SAM" id="Phobius"/>
    </source>
</evidence>
<proteinExistence type="predicted"/>
<dbReference type="AlphaFoldDB" id="A0A5P6VUU3"/>
<sequence>MFIERCNIPIALDLALAFLAVIIFAENYANGTWYGEFLNGYSRKNIIISKLVVYGIISLLVALLAVGIPFSISSCINGGGYPSNWHAILSVFFSKYLFIISVMTLTAILLRKRIITLAVGTGICFFITKISEYLLEPIIPNIVISFTYILFSFIFIMLSIGIFSFQEVQ</sequence>
<feature type="transmembrane region" description="Helical" evidence="1">
    <location>
        <begin position="51"/>
        <end position="72"/>
    </location>
</feature>
<protein>
    <recommendedName>
        <fullName evidence="4">ABC-2 family transporter protein</fullName>
    </recommendedName>
</protein>
<name>A0A5P6VUU3_PSEXY</name>
<gene>
    <name evidence="2" type="ORF">FXF36_15910</name>
</gene>
<organism evidence="2 3">
    <name type="scientific">Pseudobutyrivibrio xylanivorans</name>
    <dbReference type="NCBI Taxonomy" id="185007"/>
    <lineage>
        <taxon>Bacteria</taxon>
        <taxon>Bacillati</taxon>
        <taxon>Bacillota</taxon>
        <taxon>Clostridia</taxon>
        <taxon>Lachnospirales</taxon>
        <taxon>Lachnospiraceae</taxon>
        <taxon>Pseudobutyrivibrio</taxon>
    </lineage>
</organism>
<dbReference type="KEGG" id="pxv:FXF36_15910"/>
<reference evidence="3" key="1">
    <citation type="submission" date="2019-08" db="EMBL/GenBank/DDBJ databases">
        <title>Complete Genome Sequence of the Polysaccharide-Degrading Rumen Bacterium Pseudobutyrivibrio xylanivorans MA3014.</title>
        <authorList>
            <person name="Palevich N."/>
            <person name="Maclean P.H."/>
            <person name="Kelly W.J."/>
            <person name="Leahy S.C."/>
            <person name="Rakonjac J."/>
            <person name="Attwood G.T."/>
        </authorList>
    </citation>
    <scope>NUCLEOTIDE SEQUENCE [LARGE SCALE GENOMIC DNA]</scope>
    <source>
        <strain evidence="3">MA3014</strain>
    </source>
</reference>
<dbReference type="EMBL" id="CP043030">
    <property type="protein sequence ID" value="QFJ56397.1"/>
    <property type="molecule type" value="Genomic_DNA"/>
</dbReference>
<dbReference type="Proteomes" id="UP000327030">
    <property type="component" value="Chromosome PxyII"/>
</dbReference>
<keyword evidence="1" id="KW-0472">Membrane</keyword>
<keyword evidence="1" id="KW-1133">Transmembrane helix</keyword>
<accession>A0A5P6VUU3</accession>
<evidence type="ECO:0008006" key="4">
    <source>
        <dbReference type="Google" id="ProtNLM"/>
    </source>
</evidence>